<dbReference type="Proteomes" id="UP000499080">
    <property type="component" value="Unassembled WGS sequence"/>
</dbReference>
<dbReference type="EMBL" id="BGPR01003250">
    <property type="protein sequence ID" value="GBM85627.1"/>
    <property type="molecule type" value="Genomic_DNA"/>
</dbReference>
<name>A0A4Y2J659_ARAVE</name>
<organism evidence="1 2">
    <name type="scientific">Araneus ventricosus</name>
    <name type="common">Orbweaver spider</name>
    <name type="synonym">Epeira ventricosa</name>
    <dbReference type="NCBI Taxonomy" id="182803"/>
    <lineage>
        <taxon>Eukaryota</taxon>
        <taxon>Metazoa</taxon>
        <taxon>Ecdysozoa</taxon>
        <taxon>Arthropoda</taxon>
        <taxon>Chelicerata</taxon>
        <taxon>Arachnida</taxon>
        <taxon>Araneae</taxon>
        <taxon>Araneomorphae</taxon>
        <taxon>Entelegynae</taxon>
        <taxon>Araneoidea</taxon>
        <taxon>Araneidae</taxon>
        <taxon>Araneus</taxon>
    </lineage>
</organism>
<protein>
    <submittedName>
        <fullName evidence="1">Uncharacterized protein</fullName>
    </submittedName>
</protein>
<proteinExistence type="predicted"/>
<gene>
    <name evidence="1" type="ORF">AVEN_45823_1</name>
</gene>
<accession>A0A4Y2J659</accession>
<comment type="caution">
    <text evidence="1">The sequence shown here is derived from an EMBL/GenBank/DDBJ whole genome shotgun (WGS) entry which is preliminary data.</text>
</comment>
<keyword evidence="2" id="KW-1185">Reference proteome</keyword>
<evidence type="ECO:0000313" key="2">
    <source>
        <dbReference type="Proteomes" id="UP000499080"/>
    </source>
</evidence>
<sequence>MGCIYIFKCYEKPPMLTKEILSTIRLGPSSHMLKFQLSLKLFKDLNWFDKREAALLYGTLRNFIAWTVAVIRGVVIIGSSHNWCRWKCLEETGLFGIFSLGHFQ</sequence>
<reference evidence="1 2" key="1">
    <citation type="journal article" date="2019" name="Sci. Rep.">
        <title>Orb-weaving spider Araneus ventricosus genome elucidates the spidroin gene catalogue.</title>
        <authorList>
            <person name="Kono N."/>
            <person name="Nakamura H."/>
            <person name="Ohtoshi R."/>
            <person name="Moran D.A.P."/>
            <person name="Shinohara A."/>
            <person name="Yoshida Y."/>
            <person name="Fujiwara M."/>
            <person name="Mori M."/>
            <person name="Tomita M."/>
            <person name="Arakawa K."/>
        </authorList>
    </citation>
    <scope>NUCLEOTIDE SEQUENCE [LARGE SCALE GENOMIC DNA]</scope>
</reference>
<dbReference type="AlphaFoldDB" id="A0A4Y2J659"/>
<evidence type="ECO:0000313" key="1">
    <source>
        <dbReference type="EMBL" id="GBM85627.1"/>
    </source>
</evidence>